<organism evidence="2 3">
    <name type="scientific">Peltaster fructicola</name>
    <dbReference type="NCBI Taxonomy" id="286661"/>
    <lineage>
        <taxon>Eukaryota</taxon>
        <taxon>Fungi</taxon>
        <taxon>Dikarya</taxon>
        <taxon>Ascomycota</taxon>
        <taxon>Pezizomycotina</taxon>
        <taxon>Dothideomycetes</taxon>
        <taxon>Dothideomycetes incertae sedis</taxon>
        <taxon>Peltaster</taxon>
    </lineage>
</organism>
<dbReference type="EMBL" id="CP051143">
    <property type="protein sequence ID" value="QIX01924.1"/>
    <property type="molecule type" value="Genomic_DNA"/>
</dbReference>
<dbReference type="Proteomes" id="UP000503462">
    <property type="component" value="Chromosome 5"/>
</dbReference>
<sequence length="195" mass="21424">MINTKALTELFAQNIDEKLCKQWWLMTPNGTLLAQSGAGDAKLLRRQVAIVTLAWQEHDASNAVDEEGRVTFGKLQDRLRALTIEAETNNIIATRVQPQLLLVLEGGVPPRRSNFEPKTTSEGPDDEQYPVDDADSVPGSRDGGPSSRASSVVSVASNMILRLQRRKLEAMANAIADDFEQTGFQMPIDGTTKIF</sequence>
<name>A0A6H0Y4I6_9PEZI</name>
<evidence type="ECO:0000256" key="1">
    <source>
        <dbReference type="SAM" id="MobiDB-lite"/>
    </source>
</evidence>
<keyword evidence="3" id="KW-1185">Reference proteome</keyword>
<gene>
    <name evidence="2" type="ORF">AMS68_007441</name>
</gene>
<protein>
    <recommendedName>
        <fullName evidence="4">Roadblock/LAMTOR2 domain-containing protein</fullName>
    </recommendedName>
</protein>
<proteinExistence type="predicted"/>
<dbReference type="AlphaFoldDB" id="A0A6H0Y4I6"/>
<evidence type="ECO:0000313" key="3">
    <source>
        <dbReference type="Proteomes" id="UP000503462"/>
    </source>
</evidence>
<dbReference type="OrthoDB" id="3924760at2759"/>
<evidence type="ECO:0000313" key="2">
    <source>
        <dbReference type="EMBL" id="QIX01924.1"/>
    </source>
</evidence>
<feature type="compositionally biased region" description="Acidic residues" evidence="1">
    <location>
        <begin position="123"/>
        <end position="135"/>
    </location>
</feature>
<dbReference type="Gene3D" id="3.30.450.30">
    <property type="entry name" value="Dynein light chain 2a, cytoplasmic"/>
    <property type="match status" value="1"/>
</dbReference>
<feature type="region of interest" description="Disordered" evidence="1">
    <location>
        <begin position="111"/>
        <end position="151"/>
    </location>
</feature>
<reference evidence="2 3" key="1">
    <citation type="journal article" date="2016" name="Sci. Rep.">
        <title>Peltaster fructicola genome reveals evolution from an invasive phytopathogen to an ectophytic parasite.</title>
        <authorList>
            <person name="Xu C."/>
            <person name="Chen H."/>
            <person name="Gleason M.L."/>
            <person name="Xu J.R."/>
            <person name="Liu H."/>
            <person name="Zhang R."/>
            <person name="Sun G."/>
        </authorList>
    </citation>
    <scope>NUCLEOTIDE SEQUENCE [LARGE SCALE GENOMIC DNA]</scope>
    <source>
        <strain evidence="2 3">LNHT1506</strain>
    </source>
</reference>
<accession>A0A6H0Y4I6</accession>
<evidence type="ECO:0008006" key="4">
    <source>
        <dbReference type="Google" id="ProtNLM"/>
    </source>
</evidence>